<protein>
    <submittedName>
        <fullName evidence="3">HlyD family efflux transporter periplasmic adaptor subunit</fullName>
    </submittedName>
</protein>
<dbReference type="PANTHER" id="PTHR30469:SF38">
    <property type="entry name" value="HLYD FAMILY SECRETION PROTEIN"/>
    <property type="match status" value="1"/>
</dbReference>
<keyword evidence="4" id="KW-1185">Reference proteome</keyword>
<dbReference type="Gene3D" id="1.10.287.470">
    <property type="entry name" value="Helix hairpin bin"/>
    <property type="match status" value="1"/>
</dbReference>
<dbReference type="Pfam" id="PF25917">
    <property type="entry name" value="BSH_RND"/>
    <property type="match status" value="1"/>
</dbReference>
<dbReference type="Gene3D" id="2.40.30.170">
    <property type="match status" value="1"/>
</dbReference>
<proteinExistence type="predicted"/>
<evidence type="ECO:0000313" key="4">
    <source>
        <dbReference type="Proteomes" id="UP001220964"/>
    </source>
</evidence>
<dbReference type="InterPro" id="IPR058625">
    <property type="entry name" value="MdtA-like_BSH"/>
</dbReference>
<organism evidence="3 4">
    <name type="scientific">Psychromarinibacter sediminicola</name>
    <dbReference type="NCBI Taxonomy" id="3033385"/>
    <lineage>
        <taxon>Bacteria</taxon>
        <taxon>Pseudomonadati</taxon>
        <taxon>Pseudomonadota</taxon>
        <taxon>Alphaproteobacteria</taxon>
        <taxon>Rhodobacterales</taxon>
        <taxon>Paracoccaceae</taxon>
        <taxon>Psychromarinibacter</taxon>
    </lineage>
</organism>
<dbReference type="SUPFAM" id="SSF111369">
    <property type="entry name" value="HlyD-like secretion proteins"/>
    <property type="match status" value="2"/>
</dbReference>
<dbReference type="AlphaFoldDB" id="A0AAE3NU76"/>
<gene>
    <name evidence="3" type="ORF">P1J78_09940</name>
</gene>
<accession>A0AAE3NU76</accession>
<feature type="domain" description="Multidrug resistance protein MdtA-like barrel-sandwich hybrid" evidence="2">
    <location>
        <begin position="76"/>
        <end position="261"/>
    </location>
</feature>
<feature type="coiled-coil region" evidence="1">
    <location>
        <begin position="199"/>
        <end position="233"/>
    </location>
</feature>
<comment type="caution">
    <text evidence="3">The sequence shown here is derived from an EMBL/GenBank/DDBJ whole genome shotgun (WGS) entry which is preliminary data.</text>
</comment>
<dbReference type="Proteomes" id="UP001220964">
    <property type="component" value="Unassembled WGS sequence"/>
</dbReference>
<keyword evidence="1" id="KW-0175">Coiled coil</keyword>
<dbReference type="GO" id="GO:0015562">
    <property type="term" value="F:efflux transmembrane transporter activity"/>
    <property type="evidence" value="ECO:0007669"/>
    <property type="project" value="TreeGrafter"/>
</dbReference>
<dbReference type="EMBL" id="JARGYC010000021">
    <property type="protein sequence ID" value="MDF0601050.1"/>
    <property type="molecule type" value="Genomic_DNA"/>
</dbReference>
<evidence type="ECO:0000256" key="1">
    <source>
        <dbReference type="SAM" id="Coils"/>
    </source>
</evidence>
<sequence length="489" mass="52564">MRFLRRTLVGLFLMSVTLGLLAYAGQTVYGALESVWSREEPSRPARERVFAVNVVTYAPETVAPVMTSFGEVRSRRTLEVRATASGTVEELAEAFEEGGTVEAGDLLLRIDPTNAEAALEVARTDLNEAEAELRDARRALEIARDDLASAEEQAQLRTQALARARSLSERGLGTESSVEAAALAEAAAKQAVLSRRQSLADAEARVDQAQNAVARQKIALAEAERALEDTELHAEFSGTLSDVTVVEGRLVQNNEQIANLVDPDLLEVAFRVSTTEYARLLDEDGDLIEAPVAVSLDVLGTNLVTEGTISRESAAVGSGQTGRQIFARLGQTRGFRPGDFVTVRIEEPPLDNVAVLPSTALDAANTVLVVGEDDRLEVAQVTLLRRQGDDVIVRGAGLQGRAVVSERSPLLGEGIKVRPSNPSAATDATDEPDVSAMVELSSERRARLVAFIESNQSMPEDAKERVLAQLAEPMVPATMVERIESRMGG</sequence>
<reference evidence="3" key="1">
    <citation type="submission" date="2023-03" db="EMBL/GenBank/DDBJ databases">
        <title>Multiphase analysis and comparison of six strains from genera Psychromarinibacter, Lutimaribacter, and Maritimibacter, including a novel species: Psychromarinibacter sediminicola sp. nov.</title>
        <authorList>
            <person name="Wang Y.-H."/>
            <person name="Ye M.-Q."/>
            <person name="Du Z.-J."/>
        </authorList>
    </citation>
    <scope>NUCLEOTIDE SEQUENCE</scope>
    <source>
        <strain evidence="3">C21-152</strain>
    </source>
</reference>
<dbReference type="PANTHER" id="PTHR30469">
    <property type="entry name" value="MULTIDRUG RESISTANCE PROTEIN MDTA"/>
    <property type="match status" value="1"/>
</dbReference>
<name>A0AAE3NU76_9RHOB</name>
<feature type="coiled-coil region" evidence="1">
    <location>
        <begin position="119"/>
        <end position="153"/>
    </location>
</feature>
<dbReference type="Gene3D" id="2.40.420.20">
    <property type="match status" value="1"/>
</dbReference>
<evidence type="ECO:0000313" key="3">
    <source>
        <dbReference type="EMBL" id="MDF0601050.1"/>
    </source>
</evidence>
<dbReference type="Gene3D" id="2.40.50.100">
    <property type="match status" value="1"/>
</dbReference>
<evidence type="ECO:0000259" key="2">
    <source>
        <dbReference type="Pfam" id="PF25917"/>
    </source>
</evidence>
<dbReference type="GO" id="GO:1990281">
    <property type="term" value="C:efflux pump complex"/>
    <property type="evidence" value="ECO:0007669"/>
    <property type="project" value="TreeGrafter"/>
</dbReference>